<dbReference type="InterPro" id="IPR058923">
    <property type="entry name" value="RCC1-like_dom"/>
</dbReference>
<dbReference type="STRING" id="51028.A0A0N4VA44"/>
<feature type="domain" description="RCC1-like" evidence="4">
    <location>
        <begin position="87"/>
        <end position="488"/>
    </location>
</feature>
<dbReference type="InterPro" id="IPR009091">
    <property type="entry name" value="RCC1/BLIP-II"/>
</dbReference>
<evidence type="ECO:0000313" key="5">
    <source>
        <dbReference type="EMBL" id="VDD92096.1"/>
    </source>
</evidence>
<dbReference type="WBParaSite" id="EVEC_0000732601-mRNA-1">
    <property type="protein sequence ID" value="EVEC_0000732601-mRNA-1"/>
    <property type="gene ID" value="EVEC_0000732601"/>
</dbReference>
<evidence type="ECO:0000313" key="6">
    <source>
        <dbReference type="Proteomes" id="UP000274131"/>
    </source>
</evidence>
<evidence type="ECO:0000313" key="7">
    <source>
        <dbReference type="WBParaSite" id="EVEC_0000732601-mRNA-1"/>
    </source>
</evidence>
<dbReference type="PROSITE" id="PS00626">
    <property type="entry name" value="RCC1_2"/>
    <property type="match status" value="1"/>
</dbReference>
<proteinExistence type="predicted"/>
<dbReference type="GO" id="GO:0005085">
    <property type="term" value="F:guanyl-nucleotide exchange factor activity"/>
    <property type="evidence" value="ECO:0007669"/>
    <property type="project" value="TreeGrafter"/>
</dbReference>
<dbReference type="Pfam" id="PF25390">
    <property type="entry name" value="WD40_RLD"/>
    <property type="match status" value="1"/>
</dbReference>
<dbReference type="PANTHER" id="PTHR45982:SF1">
    <property type="entry name" value="REGULATOR OF CHROMOSOME CONDENSATION"/>
    <property type="match status" value="1"/>
</dbReference>
<feature type="repeat" description="RCC1" evidence="3">
    <location>
        <begin position="436"/>
        <end position="493"/>
    </location>
</feature>
<evidence type="ECO:0000256" key="1">
    <source>
        <dbReference type="ARBA" id="ARBA00022658"/>
    </source>
</evidence>
<dbReference type="Gene3D" id="2.130.10.30">
    <property type="entry name" value="Regulator of chromosome condensation 1/beta-lactamase-inhibitor protein II"/>
    <property type="match status" value="1"/>
</dbReference>
<dbReference type="OrthoDB" id="61110at2759"/>
<feature type="repeat" description="RCC1" evidence="3">
    <location>
        <begin position="195"/>
        <end position="250"/>
    </location>
</feature>
<dbReference type="GO" id="GO:0005737">
    <property type="term" value="C:cytoplasm"/>
    <property type="evidence" value="ECO:0007669"/>
    <property type="project" value="TreeGrafter"/>
</dbReference>
<dbReference type="InterPro" id="IPR000408">
    <property type="entry name" value="Reg_chr_condens"/>
</dbReference>
<dbReference type="AlphaFoldDB" id="A0A0N4VA44"/>
<keyword evidence="1" id="KW-0344">Guanine-nucleotide releasing factor</keyword>
<dbReference type="Proteomes" id="UP000274131">
    <property type="component" value="Unassembled WGS sequence"/>
</dbReference>
<dbReference type="PROSITE" id="PS50012">
    <property type="entry name" value="RCC1_3"/>
    <property type="match status" value="4"/>
</dbReference>
<evidence type="ECO:0000256" key="2">
    <source>
        <dbReference type="ARBA" id="ARBA00022737"/>
    </source>
</evidence>
<name>A0A0N4VA44_ENTVE</name>
<dbReference type="InterPro" id="IPR051553">
    <property type="entry name" value="Ran_GTPase-activating"/>
</dbReference>
<evidence type="ECO:0000259" key="4">
    <source>
        <dbReference type="Pfam" id="PF25390"/>
    </source>
</evidence>
<evidence type="ECO:0000256" key="3">
    <source>
        <dbReference type="PROSITE-ProRule" id="PRU00235"/>
    </source>
</evidence>
<dbReference type="EMBL" id="UXUI01008670">
    <property type="protein sequence ID" value="VDD92096.1"/>
    <property type="molecule type" value="Genomic_DNA"/>
</dbReference>
<keyword evidence="2" id="KW-0677">Repeat</keyword>
<protein>
    <submittedName>
        <fullName evidence="7">Regulator of chromosome condensation</fullName>
    </submittedName>
</protein>
<feature type="repeat" description="RCC1" evidence="3">
    <location>
        <begin position="316"/>
        <end position="377"/>
    </location>
</feature>
<feature type="repeat" description="RCC1" evidence="3">
    <location>
        <begin position="85"/>
        <end position="135"/>
    </location>
</feature>
<reference evidence="5 6" key="2">
    <citation type="submission" date="2018-10" db="EMBL/GenBank/DDBJ databases">
        <authorList>
            <consortium name="Pathogen Informatics"/>
        </authorList>
    </citation>
    <scope>NUCLEOTIDE SEQUENCE [LARGE SCALE GENOMIC DNA]</scope>
</reference>
<dbReference type="PANTHER" id="PTHR45982">
    <property type="entry name" value="REGULATOR OF CHROMOSOME CONDENSATION"/>
    <property type="match status" value="1"/>
</dbReference>
<organism evidence="7">
    <name type="scientific">Enterobius vermicularis</name>
    <name type="common">Human pinworm</name>
    <dbReference type="NCBI Taxonomy" id="51028"/>
    <lineage>
        <taxon>Eukaryota</taxon>
        <taxon>Metazoa</taxon>
        <taxon>Ecdysozoa</taxon>
        <taxon>Nematoda</taxon>
        <taxon>Chromadorea</taxon>
        <taxon>Rhabditida</taxon>
        <taxon>Spirurina</taxon>
        <taxon>Oxyuridomorpha</taxon>
        <taxon>Oxyuroidea</taxon>
        <taxon>Oxyuridae</taxon>
        <taxon>Enterobius</taxon>
    </lineage>
</organism>
<sequence>MYSCARVSYATPFISLAERLSFSSVYPFQKLIICVIKGSSTSASESQKIRGTKRKITRIFLAVSHAKKLKLSLPLDRFLPTELGDRVLSCGEGEQLGHPGRTTTKKPRAVGTLPEGKKIMQVVAGGVHSLILFEDGSVYSCGINEKGTVPAEGVEPEDSTDKFAQIMFKESVEKEGKMVMLTAGASFSAALTDKGSVIAWGSLRDSSGSLENHKILRDMENGPVVIVHQGVHQIVKIAAGENHLVMLSSAGEILTFGDGSLGQLGRSARAKLIRSQYMVDDKGTNLKVTVTEKGKTIYFDDISAGGYWTAARTVDGRVFVCGLNNFAQLGIPTPESDQKAEEEPELRIMHLTVSPAFGDIKVMQLCGLQHIIALDEQGQMYGIGKNTDNALGLGTWTGKDDQEHWKYEKLQKIEMPSKVAGVTAKLGCSIAWDIDGKAYSWGFDTSGQLGLGIKDDEDKVVPHPKIITSAHLEGYKIISVSIADNHALFLAKKL</sequence>
<dbReference type="PRINTS" id="PR00633">
    <property type="entry name" value="RCCNDNSATION"/>
</dbReference>
<keyword evidence="6" id="KW-1185">Reference proteome</keyword>
<dbReference type="SUPFAM" id="SSF50985">
    <property type="entry name" value="RCC1/BLIP-II"/>
    <property type="match status" value="1"/>
</dbReference>
<accession>A0A0N4VA44</accession>
<gene>
    <name evidence="5" type="ORF">EVEC_LOCUS6847</name>
</gene>
<reference evidence="7" key="1">
    <citation type="submission" date="2017-02" db="UniProtKB">
        <authorList>
            <consortium name="WormBaseParasite"/>
        </authorList>
    </citation>
    <scope>IDENTIFICATION</scope>
</reference>